<dbReference type="FunFam" id="1.20.1310.10:FF:000001">
    <property type="entry name" value="Cullin 3"/>
    <property type="match status" value="1"/>
</dbReference>
<comment type="caution">
    <text evidence="3">The sequence shown here is derived from an EMBL/GenBank/DDBJ whole genome shotgun (WGS) entry which is preliminary data.</text>
</comment>
<comment type="similarity">
    <text evidence="1">Belongs to the cullin family.</text>
</comment>
<dbReference type="Pfam" id="PF00888">
    <property type="entry name" value="Cullin"/>
    <property type="match status" value="1"/>
</dbReference>
<protein>
    <recommendedName>
        <fullName evidence="2">Cullin N-terminal domain-containing protein</fullName>
    </recommendedName>
</protein>
<dbReference type="InterPro" id="IPR045093">
    <property type="entry name" value="Cullin"/>
</dbReference>
<dbReference type="OrthoDB" id="435621at2759"/>
<dbReference type="GO" id="GO:0006511">
    <property type="term" value="P:ubiquitin-dependent protein catabolic process"/>
    <property type="evidence" value="ECO:0007669"/>
    <property type="project" value="InterPro"/>
</dbReference>
<dbReference type="InterPro" id="IPR016159">
    <property type="entry name" value="Cullin_repeat-like_dom_sf"/>
</dbReference>
<dbReference type="Proteomes" id="UP000187209">
    <property type="component" value="Unassembled WGS sequence"/>
</dbReference>
<evidence type="ECO:0000313" key="3">
    <source>
        <dbReference type="EMBL" id="OMJ91564.1"/>
    </source>
</evidence>
<accession>A0A1R2CRC8</accession>
<sequence length="403" mass="47403">MDLLESELSVIKSSVIDSLLNSLDTGIFENRTSVAYVQAYSKVLEAADIDENCKYLYNYYKKIITDYTEKVVKRELLQLRGEELLKKLLLRWQNHKMLVYWMRKFFYFLDRYYIKNTNLPSLFLAGMTIFKSQVFNQIKVHLCNALIDQINNERNGAYIDINTIKETLLCFAQLGCDKFSIENTGGKFLWIGQPNLDLYHEEFENIFLEKTKEFYISKSQQWITSMSCPEYLHAVNQAFANEERRLQEYLEPCTKDPLMKIVINELVANNARAVLEMPGTGFEDMLKNGKIDELKLMFSIFRNHEPSLNIIAAKLSFYLETREGLIVNDPKLQEAMKEFTNRLSIFKDEIDEMIKYSFENHSLFQRLRDMSFQNFMNRCPYLAQYAASNCDHKMKKGLEDISE</sequence>
<dbReference type="EMBL" id="MPUH01000078">
    <property type="protein sequence ID" value="OMJ91564.1"/>
    <property type="molecule type" value="Genomic_DNA"/>
</dbReference>
<evidence type="ECO:0000256" key="1">
    <source>
        <dbReference type="ARBA" id="ARBA00006019"/>
    </source>
</evidence>
<dbReference type="Gene3D" id="1.20.1310.10">
    <property type="entry name" value="Cullin Repeats"/>
    <property type="match status" value="3"/>
</dbReference>
<dbReference type="PANTHER" id="PTHR11932">
    <property type="entry name" value="CULLIN"/>
    <property type="match status" value="1"/>
</dbReference>
<keyword evidence="4" id="KW-1185">Reference proteome</keyword>
<organism evidence="3 4">
    <name type="scientific">Stentor coeruleus</name>
    <dbReference type="NCBI Taxonomy" id="5963"/>
    <lineage>
        <taxon>Eukaryota</taxon>
        <taxon>Sar</taxon>
        <taxon>Alveolata</taxon>
        <taxon>Ciliophora</taxon>
        <taxon>Postciliodesmatophora</taxon>
        <taxon>Heterotrichea</taxon>
        <taxon>Heterotrichida</taxon>
        <taxon>Stentoridae</taxon>
        <taxon>Stentor</taxon>
    </lineage>
</organism>
<dbReference type="AlphaFoldDB" id="A0A1R2CRC8"/>
<dbReference type="InterPro" id="IPR001373">
    <property type="entry name" value="Cullin_N"/>
</dbReference>
<dbReference type="SUPFAM" id="SSF74788">
    <property type="entry name" value="Cullin repeat-like"/>
    <property type="match status" value="1"/>
</dbReference>
<name>A0A1R2CRC8_9CILI</name>
<reference evidence="3 4" key="1">
    <citation type="submission" date="2016-11" db="EMBL/GenBank/DDBJ databases">
        <title>The macronuclear genome of Stentor coeruleus: a giant cell with tiny introns.</title>
        <authorList>
            <person name="Slabodnick M."/>
            <person name="Ruby J.G."/>
            <person name="Reiff S.B."/>
            <person name="Swart E.C."/>
            <person name="Gosai S."/>
            <person name="Prabakaran S."/>
            <person name="Witkowska E."/>
            <person name="Larue G.E."/>
            <person name="Fisher S."/>
            <person name="Freeman R.M."/>
            <person name="Gunawardena J."/>
            <person name="Chu W."/>
            <person name="Stover N.A."/>
            <person name="Gregory B.D."/>
            <person name="Nowacki M."/>
            <person name="Derisi J."/>
            <person name="Roy S.W."/>
            <person name="Marshall W.F."/>
            <person name="Sood P."/>
        </authorList>
    </citation>
    <scope>NUCLEOTIDE SEQUENCE [LARGE SCALE GENOMIC DNA]</scope>
    <source>
        <strain evidence="3">WM001</strain>
    </source>
</reference>
<feature type="domain" description="Cullin N-terminal" evidence="2">
    <location>
        <begin position="28"/>
        <end position="402"/>
    </location>
</feature>
<evidence type="ECO:0000313" key="4">
    <source>
        <dbReference type="Proteomes" id="UP000187209"/>
    </source>
</evidence>
<proteinExistence type="inferred from homology"/>
<evidence type="ECO:0000259" key="2">
    <source>
        <dbReference type="Pfam" id="PF00888"/>
    </source>
</evidence>
<dbReference type="GO" id="GO:0031625">
    <property type="term" value="F:ubiquitin protein ligase binding"/>
    <property type="evidence" value="ECO:0007669"/>
    <property type="project" value="InterPro"/>
</dbReference>
<gene>
    <name evidence="3" type="ORF">SteCoe_5815</name>
</gene>